<protein>
    <recommendedName>
        <fullName evidence="2">Transposase IS200-like domain-containing protein</fullName>
    </recommendedName>
</protein>
<dbReference type="SUPFAM" id="SSF143422">
    <property type="entry name" value="Transposase IS200-like"/>
    <property type="match status" value="1"/>
</dbReference>
<feature type="non-terminal residue" evidence="3">
    <location>
        <position position="1"/>
    </location>
</feature>
<name>A0A7V0XFM9_UNCW3</name>
<dbReference type="EMBL" id="DSBX01000227">
    <property type="protein sequence ID" value="HDQ99846.1"/>
    <property type="molecule type" value="Genomic_DNA"/>
</dbReference>
<reference evidence="3" key="1">
    <citation type="journal article" date="2020" name="mSystems">
        <title>Genome- and Community-Level Interaction Insights into Carbon Utilization and Element Cycling Functions of Hydrothermarchaeota in Hydrothermal Sediment.</title>
        <authorList>
            <person name="Zhou Z."/>
            <person name="Liu Y."/>
            <person name="Xu W."/>
            <person name="Pan J."/>
            <person name="Luo Z.H."/>
            <person name="Li M."/>
        </authorList>
    </citation>
    <scope>NUCLEOTIDE SEQUENCE [LARGE SCALE GENOMIC DNA]</scope>
    <source>
        <strain evidence="3">SpSt-1182</strain>
    </source>
</reference>
<feature type="domain" description="Transposase IS200-like" evidence="2">
    <location>
        <begin position="2"/>
        <end position="87"/>
    </location>
</feature>
<dbReference type="GO" id="GO:0004803">
    <property type="term" value="F:transposase activity"/>
    <property type="evidence" value="ECO:0007669"/>
    <property type="project" value="InterPro"/>
</dbReference>
<evidence type="ECO:0000256" key="1">
    <source>
        <dbReference type="SAM" id="MobiDB-lite"/>
    </source>
</evidence>
<dbReference type="PANTHER" id="PTHR34322">
    <property type="entry name" value="TRANSPOSASE, Y1_TNP DOMAIN-CONTAINING"/>
    <property type="match status" value="1"/>
</dbReference>
<organism evidence="3">
    <name type="scientific">candidate division WOR-3 bacterium</name>
    <dbReference type="NCBI Taxonomy" id="2052148"/>
    <lineage>
        <taxon>Bacteria</taxon>
        <taxon>Bacteria division WOR-3</taxon>
    </lineage>
</organism>
<sequence>WTLLKYRRQYGVGIRAWCLMDNHIHVLAVPENPDSLARCFGATNLVYTQYANRKRGRTGRLWQNRFFSCVVDRDSYLLPVLRYIERNPVRTGLVKRAWDYDWSSARHNVRGEPDQLIDETEEMRNLLGDSYKAYIQRDSDEEIELIRRETACGRPLGDTGFVARLESRLGRTLARRRAGRSRLKGNMGSVPGLPGPARPRAQASLPSREGGQFLSYRDCPPGVAFCQGSKEQPPMGAKGEEVVERSGGPVVK</sequence>
<dbReference type="Gene3D" id="3.30.70.1290">
    <property type="entry name" value="Transposase IS200-like"/>
    <property type="match status" value="1"/>
</dbReference>
<evidence type="ECO:0000313" key="3">
    <source>
        <dbReference type="EMBL" id="HDQ99846.1"/>
    </source>
</evidence>
<dbReference type="GO" id="GO:0003677">
    <property type="term" value="F:DNA binding"/>
    <property type="evidence" value="ECO:0007669"/>
    <property type="project" value="InterPro"/>
</dbReference>
<feature type="region of interest" description="Disordered" evidence="1">
    <location>
        <begin position="176"/>
        <end position="213"/>
    </location>
</feature>
<gene>
    <name evidence="3" type="ORF">ENN51_06140</name>
</gene>
<accession>A0A7V0XFM9</accession>
<dbReference type="InterPro" id="IPR036515">
    <property type="entry name" value="Transposase_17_sf"/>
</dbReference>
<feature type="region of interest" description="Disordered" evidence="1">
    <location>
        <begin position="225"/>
        <end position="252"/>
    </location>
</feature>
<comment type="caution">
    <text evidence="3">The sequence shown here is derived from an EMBL/GenBank/DDBJ whole genome shotgun (WGS) entry which is preliminary data.</text>
</comment>
<dbReference type="GO" id="GO:0006313">
    <property type="term" value="P:DNA transposition"/>
    <property type="evidence" value="ECO:0007669"/>
    <property type="project" value="InterPro"/>
</dbReference>
<dbReference type="PANTHER" id="PTHR34322:SF2">
    <property type="entry name" value="TRANSPOSASE IS200-LIKE DOMAIN-CONTAINING PROTEIN"/>
    <property type="match status" value="1"/>
</dbReference>
<dbReference type="Proteomes" id="UP000885672">
    <property type="component" value="Unassembled WGS sequence"/>
</dbReference>
<dbReference type="InterPro" id="IPR002686">
    <property type="entry name" value="Transposase_17"/>
</dbReference>
<dbReference type="Pfam" id="PF01797">
    <property type="entry name" value="Y1_Tnp"/>
    <property type="match status" value="1"/>
</dbReference>
<dbReference type="SMART" id="SM01321">
    <property type="entry name" value="Y1_Tnp"/>
    <property type="match status" value="1"/>
</dbReference>
<evidence type="ECO:0000259" key="2">
    <source>
        <dbReference type="SMART" id="SM01321"/>
    </source>
</evidence>
<proteinExistence type="predicted"/>
<dbReference type="AlphaFoldDB" id="A0A7V0XFM9"/>